<evidence type="ECO:0000256" key="4">
    <source>
        <dbReference type="ARBA" id="ARBA00023136"/>
    </source>
</evidence>
<feature type="transmembrane region" description="Helical" evidence="5">
    <location>
        <begin position="233"/>
        <end position="259"/>
    </location>
</feature>
<feature type="transmembrane region" description="Helical" evidence="5">
    <location>
        <begin position="271"/>
        <end position="291"/>
    </location>
</feature>
<feature type="transmembrane region" description="Helical" evidence="5">
    <location>
        <begin position="359"/>
        <end position="382"/>
    </location>
</feature>
<dbReference type="STRING" id="348780.NP_3560A"/>
<dbReference type="GO" id="GO:0016020">
    <property type="term" value="C:membrane"/>
    <property type="evidence" value="ECO:0007669"/>
    <property type="project" value="InterPro"/>
</dbReference>
<dbReference type="Proteomes" id="UP000002698">
    <property type="component" value="Chromosome"/>
</dbReference>
<protein>
    <submittedName>
        <fullName evidence="7">Major facilitator superfamily transport protein</fullName>
    </submittedName>
</protein>
<proteinExistence type="predicted"/>
<dbReference type="GO" id="GO:0035435">
    <property type="term" value="P:phosphate ion transmembrane transport"/>
    <property type="evidence" value="ECO:0007669"/>
    <property type="project" value="TreeGrafter"/>
</dbReference>
<reference evidence="7 8" key="1">
    <citation type="journal article" date="2005" name="Genome Res.">
        <title>Living with two extremes: conclusions from the genome sequence of Natronomonas pharaonis.</title>
        <authorList>
            <person name="Falb M."/>
            <person name="Pfeiffer F."/>
            <person name="Palm P."/>
            <person name="Rodewald K."/>
            <person name="Hickmann V."/>
            <person name="Tittor J."/>
            <person name="Oesterhelt D."/>
        </authorList>
    </citation>
    <scope>NUCLEOTIDE SEQUENCE [LARGE SCALE GENOMIC DNA]</scope>
    <source>
        <strain evidence="8">ATCC 35678 / DSM 2160 / CIP 103997 / JCM 8858 / NBRC 14720 / NCIMB 2260 / Gabara</strain>
    </source>
</reference>
<dbReference type="InterPro" id="IPR005829">
    <property type="entry name" value="Sugar_transporter_CS"/>
</dbReference>
<feature type="domain" description="Major facilitator superfamily (MFS) profile" evidence="6">
    <location>
        <begin position="19"/>
        <end position="428"/>
    </location>
</feature>
<sequence>MIADTVSVLERPTRYRWIAWGMLALAFLLASVHRLSTAVLSEALTAEFGLTAAQLGTLHASFFIGYALVQIPAGVLVDAVGPRHVGTAGAAAVSVGAIGFVFSSTYPTALLARAVIGVGGGVIFVSTLRFASNWFRVNEFASVTGLTAGMAGFGSILATTPLAVVIGLAGWRSTFLWFAVFGLLVAAAVYVLVRRSPAELGFDTIRSVPSQPSVTVSETGQHLRALARDPEQWLLSLCFFATMGSILTLLGLWGVPYLVTVYGLDVTTASYYTLLGAIGMLIGGPAVGRVSDRLGRRYLPMVVGFGLFVLVLVPIPLLGRPPKAVIAGSYFFTGFFIGAAVLTLSVIKEQYPAGASGVATAAVVTAGFLGGTVLPALLGVALDTYRTGAFVGGTAVYTEFGYRVAFALLSGAVAVAFLCSLWLFLRRGDEPMHSARAADSE</sequence>
<dbReference type="EMBL" id="CR936257">
    <property type="protein sequence ID" value="CAI49871.1"/>
    <property type="molecule type" value="Genomic_DNA"/>
</dbReference>
<evidence type="ECO:0000259" key="6">
    <source>
        <dbReference type="PROSITE" id="PS50850"/>
    </source>
</evidence>
<accession>A0A1U7EXG9</accession>
<feature type="transmembrane region" description="Helical" evidence="5">
    <location>
        <begin position="110"/>
        <end position="131"/>
    </location>
</feature>
<dbReference type="GO" id="GO:0012505">
    <property type="term" value="C:endomembrane system"/>
    <property type="evidence" value="ECO:0007669"/>
    <property type="project" value="UniProtKB-SubCell"/>
</dbReference>
<evidence type="ECO:0000256" key="2">
    <source>
        <dbReference type="ARBA" id="ARBA00022692"/>
    </source>
</evidence>
<organism evidence="7 8">
    <name type="scientific">Natronomonas pharaonis (strain ATCC 35678 / DSM 2160 / CIP 103997 / JCM 8858 / NBRC 14720 / NCIMB 2260 / Gabara)</name>
    <name type="common">Halobacterium pharaonis</name>
    <dbReference type="NCBI Taxonomy" id="348780"/>
    <lineage>
        <taxon>Archaea</taxon>
        <taxon>Methanobacteriati</taxon>
        <taxon>Methanobacteriota</taxon>
        <taxon>Stenosarchaea group</taxon>
        <taxon>Halobacteria</taxon>
        <taxon>Halobacteriales</taxon>
        <taxon>Natronomonadaceae</taxon>
        <taxon>Natronomonas</taxon>
    </lineage>
</organism>
<dbReference type="HOGENOM" id="CLU_001265_62_1_2"/>
<dbReference type="InterPro" id="IPR036259">
    <property type="entry name" value="MFS_trans_sf"/>
</dbReference>
<dbReference type="RefSeq" id="WP_011323491.1">
    <property type="nucleotide sequence ID" value="NC_007426.1"/>
</dbReference>
<evidence type="ECO:0000256" key="5">
    <source>
        <dbReference type="SAM" id="Phobius"/>
    </source>
</evidence>
<evidence type="ECO:0000313" key="8">
    <source>
        <dbReference type="Proteomes" id="UP000002698"/>
    </source>
</evidence>
<dbReference type="eggNOG" id="arCOG00130">
    <property type="taxonomic scope" value="Archaea"/>
</dbReference>
<evidence type="ECO:0000256" key="1">
    <source>
        <dbReference type="ARBA" id="ARBA00004127"/>
    </source>
</evidence>
<dbReference type="GO" id="GO:0061513">
    <property type="term" value="F:glucose 6-phosphate:phosphate antiporter activity"/>
    <property type="evidence" value="ECO:0007669"/>
    <property type="project" value="TreeGrafter"/>
</dbReference>
<dbReference type="InterPro" id="IPR011701">
    <property type="entry name" value="MFS"/>
</dbReference>
<dbReference type="Pfam" id="PF07690">
    <property type="entry name" value="MFS_1"/>
    <property type="match status" value="1"/>
</dbReference>
<feature type="transmembrane region" description="Helical" evidence="5">
    <location>
        <begin position="402"/>
        <end position="425"/>
    </location>
</feature>
<dbReference type="PANTHER" id="PTHR43826:SF3">
    <property type="entry name" value="GLUCOSE-6-PHOSPHATE EXCHANGER SLC37A4"/>
    <property type="match status" value="1"/>
</dbReference>
<keyword evidence="3 5" id="KW-1133">Transmembrane helix</keyword>
<feature type="transmembrane region" description="Helical" evidence="5">
    <location>
        <begin position="58"/>
        <end position="77"/>
    </location>
</feature>
<dbReference type="InterPro" id="IPR051337">
    <property type="entry name" value="OPA_Antiporter"/>
</dbReference>
<evidence type="ECO:0000256" key="3">
    <source>
        <dbReference type="ARBA" id="ARBA00022989"/>
    </source>
</evidence>
<evidence type="ECO:0000313" key="7">
    <source>
        <dbReference type="EMBL" id="CAI49871.1"/>
    </source>
</evidence>
<keyword evidence="4 5" id="KW-0472">Membrane</keyword>
<comment type="subcellular location">
    <subcellularLocation>
        <location evidence="1">Endomembrane system</location>
        <topology evidence="1">Multi-pass membrane protein</topology>
    </subcellularLocation>
</comment>
<feature type="transmembrane region" description="Helical" evidence="5">
    <location>
        <begin position="298"/>
        <end position="318"/>
    </location>
</feature>
<dbReference type="Gene3D" id="1.20.1250.20">
    <property type="entry name" value="MFS general substrate transporter like domains"/>
    <property type="match status" value="2"/>
</dbReference>
<name>A0A1U7EXG9_NATPD</name>
<dbReference type="GeneID" id="3703289"/>
<keyword evidence="2 5" id="KW-0812">Transmembrane</keyword>
<dbReference type="PANTHER" id="PTHR43826">
    <property type="entry name" value="GLUCOSE-6-PHOSPHATE EXCHANGER SLC37A4"/>
    <property type="match status" value="1"/>
</dbReference>
<dbReference type="SUPFAM" id="SSF103473">
    <property type="entry name" value="MFS general substrate transporter"/>
    <property type="match status" value="1"/>
</dbReference>
<dbReference type="AlphaFoldDB" id="A0A1U7EXG9"/>
<keyword evidence="8" id="KW-1185">Reference proteome</keyword>
<feature type="transmembrane region" description="Helical" evidence="5">
    <location>
        <begin position="84"/>
        <end position="104"/>
    </location>
</feature>
<dbReference type="KEGG" id="nph:NP_3560A"/>
<dbReference type="InterPro" id="IPR020846">
    <property type="entry name" value="MFS_dom"/>
</dbReference>
<dbReference type="PROSITE" id="PS00216">
    <property type="entry name" value="SUGAR_TRANSPORT_1"/>
    <property type="match status" value="1"/>
</dbReference>
<dbReference type="OrthoDB" id="29061at2157"/>
<dbReference type="PROSITE" id="PS50850">
    <property type="entry name" value="MFS"/>
    <property type="match status" value="1"/>
</dbReference>
<feature type="transmembrane region" description="Helical" evidence="5">
    <location>
        <begin position="143"/>
        <end position="169"/>
    </location>
</feature>
<gene>
    <name evidence="7" type="primary">tp13</name>
    <name evidence="7" type="ordered locus">NP_3560A</name>
</gene>
<dbReference type="EnsemblBacteria" id="CAI49871">
    <property type="protein sequence ID" value="CAI49871"/>
    <property type="gene ID" value="NP_3560A"/>
</dbReference>
<feature type="transmembrane region" description="Helical" evidence="5">
    <location>
        <begin position="324"/>
        <end position="347"/>
    </location>
</feature>
<feature type="transmembrane region" description="Helical" evidence="5">
    <location>
        <begin position="175"/>
        <end position="193"/>
    </location>
</feature>